<organism evidence="2 3">
    <name type="scientific">Paenibacillus agricola</name>
    <dbReference type="NCBI Taxonomy" id="2716264"/>
    <lineage>
        <taxon>Bacteria</taxon>
        <taxon>Bacillati</taxon>
        <taxon>Bacillota</taxon>
        <taxon>Bacilli</taxon>
        <taxon>Bacillales</taxon>
        <taxon>Paenibacillaceae</taxon>
        <taxon>Paenibacillus</taxon>
    </lineage>
</organism>
<dbReference type="InterPro" id="IPR001584">
    <property type="entry name" value="Integrase_cat-core"/>
</dbReference>
<keyword evidence="3" id="KW-1185">Reference proteome</keyword>
<accession>A0ABX0J8H3</accession>
<dbReference type="PANTHER" id="PTHR46889">
    <property type="entry name" value="TRANSPOSASE INSF FOR INSERTION SEQUENCE IS3B-RELATED"/>
    <property type="match status" value="1"/>
</dbReference>
<dbReference type="Proteomes" id="UP001165962">
    <property type="component" value="Unassembled WGS sequence"/>
</dbReference>
<dbReference type="Pfam" id="PF13333">
    <property type="entry name" value="rve_2"/>
    <property type="match status" value="1"/>
</dbReference>
<evidence type="ECO:0000259" key="1">
    <source>
        <dbReference type="Pfam" id="PF13333"/>
    </source>
</evidence>
<dbReference type="EMBL" id="JAAOIW010000003">
    <property type="protein sequence ID" value="NHN30311.1"/>
    <property type="molecule type" value="Genomic_DNA"/>
</dbReference>
<dbReference type="RefSeq" id="WP_166149174.1">
    <property type="nucleotide sequence ID" value="NZ_JAAOIW010000003.1"/>
</dbReference>
<feature type="domain" description="Integrase catalytic" evidence="1">
    <location>
        <begin position="10"/>
        <end position="50"/>
    </location>
</feature>
<dbReference type="SUPFAM" id="SSF53098">
    <property type="entry name" value="Ribonuclease H-like"/>
    <property type="match status" value="1"/>
</dbReference>
<evidence type="ECO:0000313" key="2">
    <source>
        <dbReference type="EMBL" id="NHN30311.1"/>
    </source>
</evidence>
<evidence type="ECO:0000313" key="3">
    <source>
        <dbReference type="Proteomes" id="UP001165962"/>
    </source>
</evidence>
<dbReference type="PANTHER" id="PTHR46889:SF4">
    <property type="entry name" value="TRANSPOSASE INSO FOR INSERTION SEQUENCE ELEMENT IS911B-RELATED"/>
    <property type="match status" value="1"/>
</dbReference>
<comment type="caution">
    <text evidence="2">The sequence shown here is derived from an EMBL/GenBank/DDBJ whole genome shotgun (WGS) entry which is preliminary data.</text>
</comment>
<protein>
    <submittedName>
        <fullName evidence="2">IS3 family transposase</fullName>
    </submittedName>
</protein>
<dbReference type="InterPro" id="IPR050900">
    <property type="entry name" value="Transposase_IS3/IS150/IS904"/>
</dbReference>
<proteinExistence type="predicted"/>
<reference evidence="2" key="1">
    <citation type="submission" date="2020-03" db="EMBL/GenBank/DDBJ databases">
        <title>Draft sequencing of Paenibacilllus sp. S3N08.</title>
        <authorList>
            <person name="Kim D.-U."/>
        </authorList>
    </citation>
    <scope>NUCLEOTIDE SEQUENCE</scope>
    <source>
        <strain evidence="2">S3N08</strain>
    </source>
</reference>
<sequence length="102" mass="11712">MEANNNACIESFHSVLKKERIYLHKYETREEAKKSIFEYIEVFYNNQRISFSLISAIPSSGEFTVKQLQLSFPVLVRNRIMRPSAADKLAADVTSNVRKASP</sequence>
<name>A0ABX0J8H3_9BACL</name>
<gene>
    <name evidence="2" type="ORF">G9U52_10740</name>
</gene>
<dbReference type="InterPro" id="IPR012337">
    <property type="entry name" value="RNaseH-like_sf"/>
</dbReference>